<evidence type="ECO:0000313" key="2">
    <source>
        <dbReference type="Proteomes" id="UP001304650"/>
    </source>
</evidence>
<dbReference type="AlphaFoldDB" id="A0AA96LVJ8"/>
<organism evidence="1 2">
    <name type="scientific">Paenibacillus roseopurpureus</name>
    <dbReference type="NCBI Taxonomy" id="2918901"/>
    <lineage>
        <taxon>Bacteria</taxon>
        <taxon>Bacillati</taxon>
        <taxon>Bacillota</taxon>
        <taxon>Bacilli</taxon>
        <taxon>Bacillales</taxon>
        <taxon>Paenibacillaceae</taxon>
        <taxon>Paenibacillus</taxon>
    </lineage>
</organism>
<dbReference type="Proteomes" id="UP001304650">
    <property type="component" value="Chromosome"/>
</dbReference>
<proteinExistence type="predicted"/>
<dbReference type="KEGG" id="proo:MJB10_12505"/>
<name>A0AA96LVJ8_9BACL</name>
<evidence type="ECO:0000313" key="1">
    <source>
        <dbReference type="EMBL" id="WNR46869.1"/>
    </source>
</evidence>
<accession>A0AA96LVJ8</accession>
<dbReference type="EMBL" id="CP130319">
    <property type="protein sequence ID" value="WNR46869.1"/>
    <property type="molecule type" value="Genomic_DNA"/>
</dbReference>
<gene>
    <name evidence="1" type="ORF">MJB10_12505</name>
</gene>
<dbReference type="RefSeq" id="WP_314805287.1">
    <property type="nucleotide sequence ID" value="NZ_CP130319.1"/>
</dbReference>
<reference evidence="1" key="1">
    <citation type="submission" date="2022-02" db="EMBL/GenBank/DDBJ databases">
        <title>Paenibacillus sp. MBLB1832 Whole Genome Shotgun Sequencing.</title>
        <authorList>
            <person name="Hwang C.Y."/>
            <person name="Cho E.-S."/>
            <person name="Seo M.-J."/>
        </authorList>
    </citation>
    <scope>NUCLEOTIDE SEQUENCE</scope>
    <source>
        <strain evidence="1">MBLB1832</strain>
    </source>
</reference>
<sequence length="487" mass="54417">MKKKLVLVITMALCVGNLGWEKYSAFAMSTETNKPKETTITLFENTPLLSDNGNTLGILSPQTVTILKTGQRRVGHGEGYFVPIYQISTWLGKAWVMPLNAALGEQVPSQANLELFGVEPLYFDPGLTNPTWIQLAPQTVKVKSKWGDRYLIETQKGDRWIAPRYESLYGVEEVVREVQLHNEIKLLRSPSGLETGAALSPQRVKVNAVWRDWYRTESWLGPVWFKLTEMDNDKDVIRDHDNFVSISNLESSASGTNSYSLSGVITINQELRGKVVEIHALDSNKTVTGSTAEITIEGISLAKIGDTLRFSAPIFSHGTPNSFEVVVKDSWGLTNLDFFSDGMINNVAGISFGPPSIDENKIVLISGLQFKNQSKNDLNIEPLSIEFQINKVIGDRKEIVKSYKLSDLKGKIPAMSWYKAYLPAWNLTDQNAAPVAPGKYEVSIIVPSLLKYNIVGSDVTETLYDFARYQKWDVEITQDQINKITNN</sequence>
<keyword evidence="2" id="KW-1185">Reference proteome</keyword>
<protein>
    <submittedName>
        <fullName evidence="1">Uncharacterized protein</fullName>
    </submittedName>
</protein>